<comment type="caution">
    <text evidence="2">The sequence shown here is derived from an EMBL/GenBank/DDBJ whole genome shotgun (WGS) entry which is preliminary data.</text>
</comment>
<dbReference type="Gene3D" id="3.40.30.10">
    <property type="entry name" value="Glutaredoxin"/>
    <property type="match status" value="1"/>
</dbReference>
<sequence>MSSNLIELKSEDELIAVLARDVAVILHFYAAWAEQSLRTKEIIKVLARKTAGLVFVLVDADAFPDIATSYDIEFVPSTIFTVGKTVVMHPSSASSPSDIQEFVQAALDSGRGQAPSASGGLGNSSSAAAYRVESASIPIATKQEINKRIVELINSKPVMAFIKGTPN</sequence>
<dbReference type="GO" id="GO:0005634">
    <property type="term" value="C:nucleus"/>
    <property type="evidence" value="ECO:0007669"/>
    <property type="project" value="TreeGrafter"/>
</dbReference>
<name>A0A1R0H0B7_9FUNG</name>
<dbReference type="PANTHER" id="PTHR10293">
    <property type="entry name" value="GLUTAREDOXIN FAMILY MEMBER"/>
    <property type="match status" value="1"/>
</dbReference>
<dbReference type="STRING" id="133383.A0A1R0H0B7"/>
<dbReference type="Pfam" id="PF00085">
    <property type="entry name" value="Thioredoxin"/>
    <property type="match status" value="1"/>
</dbReference>
<evidence type="ECO:0000313" key="2">
    <source>
        <dbReference type="EMBL" id="OLY82584.1"/>
    </source>
</evidence>
<dbReference type="CDD" id="cd02947">
    <property type="entry name" value="TRX_family"/>
    <property type="match status" value="1"/>
</dbReference>
<dbReference type="PANTHER" id="PTHR10293:SF73">
    <property type="entry name" value="GLUTAREDOXIN-3"/>
    <property type="match status" value="1"/>
</dbReference>
<accession>A0A1R0H0B7</accession>
<dbReference type="EMBL" id="LSSL01001401">
    <property type="protein sequence ID" value="OLY82584.1"/>
    <property type="molecule type" value="Genomic_DNA"/>
</dbReference>
<dbReference type="OrthoDB" id="415696at2759"/>
<dbReference type="GO" id="GO:0005829">
    <property type="term" value="C:cytosol"/>
    <property type="evidence" value="ECO:0007669"/>
    <property type="project" value="TreeGrafter"/>
</dbReference>
<organism evidence="2 3">
    <name type="scientific">Smittium mucronatum</name>
    <dbReference type="NCBI Taxonomy" id="133383"/>
    <lineage>
        <taxon>Eukaryota</taxon>
        <taxon>Fungi</taxon>
        <taxon>Fungi incertae sedis</taxon>
        <taxon>Zoopagomycota</taxon>
        <taxon>Kickxellomycotina</taxon>
        <taxon>Harpellomycetes</taxon>
        <taxon>Harpellales</taxon>
        <taxon>Legeriomycetaceae</taxon>
        <taxon>Smittium</taxon>
    </lineage>
</organism>
<keyword evidence="3" id="KW-1185">Reference proteome</keyword>
<dbReference type="Proteomes" id="UP000187455">
    <property type="component" value="Unassembled WGS sequence"/>
</dbReference>
<protein>
    <submittedName>
        <fullName evidence="2">Monothiol glutaredoxin-4</fullName>
    </submittedName>
</protein>
<dbReference type="InterPro" id="IPR036249">
    <property type="entry name" value="Thioredoxin-like_sf"/>
</dbReference>
<proteinExistence type="predicted"/>
<evidence type="ECO:0000259" key="1">
    <source>
        <dbReference type="Pfam" id="PF00085"/>
    </source>
</evidence>
<feature type="non-terminal residue" evidence="2">
    <location>
        <position position="167"/>
    </location>
</feature>
<dbReference type="InterPro" id="IPR004480">
    <property type="entry name" value="Monothiol_GRX-rel"/>
</dbReference>
<feature type="domain" description="Thioredoxin" evidence="1">
    <location>
        <begin position="17"/>
        <end position="104"/>
    </location>
</feature>
<gene>
    <name evidence="2" type="ORF">AYI68_g3291</name>
</gene>
<evidence type="ECO:0000313" key="3">
    <source>
        <dbReference type="Proteomes" id="UP000187455"/>
    </source>
</evidence>
<reference evidence="2 3" key="1">
    <citation type="journal article" date="2016" name="Mol. Biol. Evol.">
        <title>Genome-Wide Survey of Gut Fungi (Harpellales) Reveals the First Horizontally Transferred Ubiquitin Gene from a Mosquito Host.</title>
        <authorList>
            <person name="Wang Y."/>
            <person name="White M.M."/>
            <person name="Kvist S."/>
            <person name="Moncalvo J.M."/>
        </authorList>
    </citation>
    <scope>NUCLEOTIDE SEQUENCE [LARGE SCALE GENOMIC DNA]</scope>
    <source>
        <strain evidence="2 3">ALG-7-W6</strain>
    </source>
</reference>
<dbReference type="InterPro" id="IPR013766">
    <property type="entry name" value="Thioredoxin_domain"/>
</dbReference>
<dbReference type="SUPFAM" id="SSF52833">
    <property type="entry name" value="Thioredoxin-like"/>
    <property type="match status" value="1"/>
</dbReference>
<dbReference type="AlphaFoldDB" id="A0A1R0H0B7"/>
<dbReference type="GO" id="GO:0006879">
    <property type="term" value="P:intracellular iron ion homeostasis"/>
    <property type="evidence" value="ECO:0007669"/>
    <property type="project" value="TreeGrafter"/>
</dbReference>